<dbReference type="AlphaFoldDB" id="A0AAE6JWJ9"/>
<dbReference type="Proteomes" id="UP000323974">
    <property type="component" value="Chromosome"/>
</dbReference>
<dbReference type="Gene3D" id="3.30.920.30">
    <property type="entry name" value="Hypothetical protein"/>
    <property type="match status" value="1"/>
</dbReference>
<protein>
    <submittedName>
        <fullName evidence="1">mRNA interferase</fullName>
    </submittedName>
</protein>
<evidence type="ECO:0000313" key="2">
    <source>
        <dbReference type="Proteomes" id="UP000323974"/>
    </source>
</evidence>
<name>A0AAE6JWJ9_HAEPH</name>
<evidence type="ECO:0000313" key="1">
    <source>
        <dbReference type="EMBL" id="QEN11711.1"/>
    </source>
</evidence>
<gene>
    <name evidence="1" type="ORF">E5Q53_09915</name>
</gene>
<sequence>MKPRQFLKYLQSQGVEIQQGTKHYRLYRNGKNTQLTRSSKDIADATVSKIKKQLEIE</sequence>
<accession>A0AAE6JWJ9</accession>
<dbReference type="InterPro" id="IPR038570">
    <property type="entry name" value="HicA_sf"/>
</dbReference>
<dbReference type="RefSeq" id="WP_100208013.1">
    <property type="nucleotide sequence ID" value="NZ_CAUPAH010000041.1"/>
</dbReference>
<dbReference type="KEGG" id="hpaa:E5Q53_09915"/>
<organism evidence="1 2">
    <name type="scientific">Haemophilus parahaemolyticus</name>
    <dbReference type="NCBI Taxonomy" id="735"/>
    <lineage>
        <taxon>Bacteria</taxon>
        <taxon>Pseudomonadati</taxon>
        <taxon>Pseudomonadota</taxon>
        <taxon>Gammaproteobacteria</taxon>
        <taxon>Pasteurellales</taxon>
        <taxon>Pasteurellaceae</taxon>
        <taxon>Haemophilus</taxon>
    </lineage>
</organism>
<reference evidence="1 2" key="1">
    <citation type="submission" date="2019-04" db="EMBL/GenBank/DDBJ databases">
        <title>Complete Genome and Methylome Analysis of Haemophilus haemolyticus NEB129.</title>
        <authorList>
            <person name="Fomenkov A."/>
            <person name="Roberts R.J."/>
            <person name="Anton B.P."/>
            <person name="Vincze T."/>
        </authorList>
    </citation>
    <scope>NUCLEOTIDE SEQUENCE [LARGE SCALE GENOMIC DNA]</scope>
    <source>
        <strain evidence="1 2">NEB129</strain>
    </source>
</reference>
<dbReference type="EMBL" id="CP038817">
    <property type="protein sequence ID" value="QEN11711.1"/>
    <property type="molecule type" value="Genomic_DNA"/>
</dbReference>
<dbReference type="SUPFAM" id="SSF54786">
    <property type="entry name" value="YcfA/nrd intein domain"/>
    <property type="match status" value="1"/>
</dbReference>
<proteinExistence type="predicted"/>
<dbReference type="GeneID" id="78223407"/>